<dbReference type="InterPro" id="IPR050413">
    <property type="entry name" value="TCR_beta_variable"/>
</dbReference>
<evidence type="ECO:0000256" key="2">
    <source>
        <dbReference type="ARBA" id="ARBA00022859"/>
    </source>
</evidence>
<evidence type="ECO:0000259" key="4">
    <source>
        <dbReference type="PROSITE" id="PS50835"/>
    </source>
</evidence>
<proteinExistence type="predicted"/>
<dbReference type="PROSITE" id="PS50835">
    <property type="entry name" value="IG_LIKE"/>
    <property type="match status" value="1"/>
</dbReference>
<keyword evidence="2" id="KW-0391">Immunity</keyword>
<dbReference type="EMBL" id="JAHKSW010000009">
    <property type="protein sequence ID" value="KAG7328532.1"/>
    <property type="molecule type" value="Genomic_DNA"/>
</dbReference>
<name>A0A9D3NX58_9TELE</name>
<dbReference type="Proteomes" id="UP000824219">
    <property type="component" value="Linkage Group LG09"/>
</dbReference>
<dbReference type="AlphaFoldDB" id="A0A9D3NX58"/>
<accession>A0A9D3NX58</accession>
<dbReference type="Gene3D" id="2.60.40.10">
    <property type="entry name" value="Immunoglobulins"/>
    <property type="match status" value="1"/>
</dbReference>
<dbReference type="InterPro" id="IPR007110">
    <property type="entry name" value="Ig-like_dom"/>
</dbReference>
<evidence type="ECO:0000256" key="1">
    <source>
        <dbReference type="ARBA" id="ARBA00022729"/>
    </source>
</evidence>
<gene>
    <name evidence="5" type="ORF">KOW79_008476</name>
</gene>
<keyword evidence="6" id="KW-1185">Reference proteome</keyword>
<dbReference type="SUPFAM" id="SSF48726">
    <property type="entry name" value="Immunoglobulin"/>
    <property type="match status" value="1"/>
</dbReference>
<feature type="domain" description="Ig-like" evidence="4">
    <location>
        <begin position="23"/>
        <end position="123"/>
    </location>
</feature>
<dbReference type="GO" id="GO:0002376">
    <property type="term" value="P:immune system process"/>
    <property type="evidence" value="ECO:0007669"/>
    <property type="project" value="UniProtKB-KW"/>
</dbReference>
<dbReference type="Pfam" id="PF07686">
    <property type="entry name" value="V-set"/>
    <property type="match status" value="1"/>
</dbReference>
<comment type="caution">
    <text evidence="5">The sequence shown here is derived from an EMBL/GenBank/DDBJ whole genome shotgun (WGS) entry which is preliminary data.</text>
</comment>
<organism evidence="5 6">
    <name type="scientific">Hemibagrus wyckioides</name>
    <dbReference type="NCBI Taxonomy" id="337641"/>
    <lineage>
        <taxon>Eukaryota</taxon>
        <taxon>Metazoa</taxon>
        <taxon>Chordata</taxon>
        <taxon>Craniata</taxon>
        <taxon>Vertebrata</taxon>
        <taxon>Euteleostomi</taxon>
        <taxon>Actinopterygii</taxon>
        <taxon>Neopterygii</taxon>
        <taxon>Teleostei</taxon>
        <taxon>Ostariophysi</taxon>
        <taxon>Siluriformes</taxon>
        <taxon>Bagridae</taxon>
        <taxon>Hemibagrus</taxon>
    </lineage>
</organism>
<evidence type="ECO:0000313" key="6">
    <source>
        <dbReference type="Proteomes" id="UP000824219"/>
    </source>
</evidence>
<dbReference type="PANTHER" id="PTHR23268">
    <property type="entry name" value="T-CELL RECEPTOR BETA CHAIN"/>
    <property type="match status" value="1"/>
</dbReference>
<sequence length="133" mass="14759">MHSHLTLFILTIHCLSTTCLDLIHVHQDPEDLVLSEGSSIKISCSISGNNDPYLYWYRWTPAEGFTMVFYSISAGSVSHSSESQFKSHRPDRLNIVLESDGVSKNGSSLWYCAASPHSIPLLSQSCTKTTTVH</sequence>
<keyword evidence="1 3" id="KW-0732">Signal</keyword>
<feature type="chain" id="PRO_5039401307" description="Ig-like domain-containing protein" evidence="3">
    <location>
        <begin position="20"/>
        <end position="133"/>
    </location>
</feature>
<dbReference type="InterPro" id="IPR036179">
    <property type="entry name" value="Ig-like_dom_sf"/>
</dbReference>
<dbReference type="GO" id="GO:0007166">
    <property type="term" value="P:cell surface receptor signaling pathway"/>
    <property type="evidence" value="ECO:0007669"/>
    <property type="project" value="TreeGrafter"/>
</dbReference>
<dbReference type="OrthoDB" id="9803478at2759"/>
<reference evidence="5 6" key="1">
    <citation type="submission" date="2021-06" db="EMBL/GenBank/DDBJ databases">
        <title>Chromosome-level genome assembly of the red-tail catfish (Hemibagrus wyckioides).</title>
        <authorList>
            <person name="Shao F."/>
        </authorList>
    </citation>
    <scope>NUCLEOTIDE SEQUENCE [LARGE SCALE GENOMIC DNA]</scope>
    <source>
        <strain evidence="5">EC202008001</strain>
        <tissue evidence="5">Blood</tissue>
    </source>
</reference>
<protein>
    <recommendedName>
        <fullName evidence="4">Ig-like domain-containing protein</fullName>
    </recommendedName>
</protein>
<dbReference type="PANTHER" id="PTHR23268:SF31">
    <property type="entry name" value="T CELL RECEPTOR BETA VARIABLE 30"/>
    <property type="match status" value="1"/>
</dbReference>
<feature type="signal peptide" evidence="3">
    <location>
        <begin position="1"/>
        <end position="19"/>
    </location>
</feature>
<evidence type="ECO:0000256" key="3">
    <source>
        <dbReference type="SAM" id="SignalP"/>
    </source>
</evidence>
<dbReference type="InterPro" id="IPR013783">
    <property type="entry name" value="Ig-like_fold"/>
</dbReference>
<evidence type="ECO:0000313" key="5">
    <source>
        <dbReference type="EMBL" id="KAG7328532.1"/>
    </source>
</evidence>
<dbReference type="GO" id="GO:0005886">
    <property type="term" value="C:plasma membrane"/>
    <property type="evidence" value="ECO:0007669"/>
    <property type="project" value="TreeGrafter"/>
</dbReference>
<dbReference type="InterPro" id="IPR013106">
    <property type="entry name" value="Ig_V-set"/>
</dbReference>